<keyword evidence="2" id="KW-1185">Reference proteome</keyword>
<proteinExistence type="predicted"/>
<organism evidence="1 2">
    <name type="scientific">Sphingomonas gei</name>
    <dbReference type="NCBI Taxonomy" id="1395960"/>
    <lineage>
        <taxon>Bacteria</taxon>
        <taxon>Pseudomonadati</taxon>
        <taxon>Pseudomonadota</taxon>
        <taxon>Alphaproteobacteria</taxon>
        <taxon>Sphingomonadales</taxon>
        <taxon>Sphingomonadaceae</taxon>
        <taxon>Sphingomonas</taxon>
    </lineage>
</organism>
<sequence length="126" mass="13560">MRLAHASPHASALIDGVRFWRLARDSGTPVQPLLASAYSIAGDALLAPVIDGLLKLYEAGFRRRFDAGDPSDGDLTCDEERLLALLDLDDELPPDVRPNLVGALRAALRSTRIVLRMVLAARTGSA</sequence>
<dbReference type="RefSeq" id="WP_135965715.1">
    <property type="nucleotide sequence ID" value="NZ_SRXT01000010.1"/>
</dbReference>
<dbReference type="Proteomes" id="UP000306147">
    <property type="component" value="Unassembled WGS sequence"/>
</dbReference>
<gene>
    <name evidence="1" type="ORF">E5A73_20450</name>
</gene>
<protein>
    <submittedName>
        <fullName evidence="1">Uncharacterized protein</fullName>
    </submittedName>
</protein>
<dbReference type="OrthoDB" id="7507791at2"/>
<comment type="caution">
    <text evidence="1">The sequence shown here is derived from an EMBL/GenBank/DDBJ whole genome shotgun (WGS) entry which is preliminary data.</text>
</comment>
<name>A0A4S1X1P1_9SPHN</name>
<dbReference type="EMBL" id="SRXT01000010">
    <property type="protein sequence ID" value="TGX48680.1"/>
    <property type="molecule type" value="Genomic_DNA"/>
</dbReference>
<accession>A0A4S1X1P1</accession>
<dbReference type="AlphaFoldDB" id="A0A4S1X1P1"/>
<reference evidence="1 2" key="1">
    <citation type="submission" date="2019-04" db="EMBL/GenBank/DDBJ databases">
        <title>Sphingomonas psychrotolerans sp. nov., isolated from soil in the Tianshan Mountains, Xinjiang, China.</title>
        <authorList>
            <person name="Luo Y."/>
            <person name="Sheng H."/>
        </authorList>
    </citation>
    <scope>NUCLEOTIDE SEQUENCE [LARGE SCALE GENOMIC DNA]</scope>
    <source>
        <strain evidence="1 2">ZFGT-11</strain>
    </source>
</reference>
<evidence type="ECO:0000313" key="2">
    <source>
        <dbReference type="Proteomes" id="UP000306147"/>
    </source>
</evidence>
<evidence type="ECO:0000313" key="1">
    <source>
        <dbReference type="EMBL" id="TGX48680.1"/>
    </source>
</evidence>